<comment type="caution">
    <text evidence="2">The sequence shown here is derived from an EMBL/GenBank/DDBJ whole genome shotgun (WGS) entry which is preliminary data.</text>
</comment>
<dbReference type="RefSeq" id="WP_184679129.1">
    <property type="nucleotide sequence ID" value="NZ_JACHGY010000001.1"/>
</dbReference>
<protein>
    <submittedName>
        <fullName evidence="2">SAM-dependent methyltransferase</fullName>
    </submittedName>
</protein>
<dbReference type="SUPFAM" id="SSF53335">
    <property type="entry name" value="S-adenosyl-L-methionine-dependent methyltransferases"/>
    <property type="match status" value="1"/>
</dbReference>
<sequence>MSQSHHEEQREGIEWNRLSWNERVQVHWESAMYRQHADALRDGGHDLAEHIVRGVGPVGGQSLVHLQCHMGMETLAWSRLGAKATGLDFSQPAIDKAVGLRDELGLDTTFVCGNVYDARELIEGQFDVVFVSIGSLCWLPDVNRWAEIVASLLRPGGRLFLNDVHPMMDMLEDKPDDPKGFGLHYPYLGGERIVTEQDGTYADDTVGFKHTRNAEWSHPLGETVTAVIDAGMRITRLEESSRCVWPALKVMQRVGDERWEFPEPWRGKLPVEYTLTAELT</sequence>
<dbReference type="InterPro" id="IPR013216">
    <property type="entry name" value="Methyltransf_11"/>
</dbReference>
<dbReference type="GO" id="GO:0032259">
    <property type="term" value="P:methylation"/>
    <property type="evidence" value="ECO:0007669"/>
    <property type="project" value="UniProtKB-KW"/>
</dbReference>
<dbReference type="Proteomes" id="UP000541810">
    <property type="component" value="Unassembled WGS sequence"/>
</dbReference>
<organism evidence="2 3">
    <name type="scientific">Algisphaera agarilytica</name>
    <dbReference type="NCBI Taxonomy" id="1385975"/>
    <lineage>
        <taxon>Bacteria</taxon>
        <taxon>Pseudomonadati</taxon>
        <taxon>Planctomycetota</taxon>
        <taxon>Phycisphaerae</taxon>
        <taxon>Phycisphaerales</taxon>
        <taxon>Phycisphaeraceae</taxon>
        <taxon>Algisphaera</taxon>
    </lineage>
</organism>
<dbReference type="AlphaFoldDB" id="A0A7X0H9D4"/>
<reference evidence="2 3" key="1">
    <citation type="submission" date="2020-08" db="EMBL/GenBank/DDBJ databases">
        <title>Genomic Encyclopedia of Type Strains, Phase IV (KMG-IV): sequencing the most valuable type-strain genomes for metagenomic binning, comparative biology and taxonomic classification.</title>
        <authorList>
            <person name="Goeker M."/>
        </authorList>
    </citation>
    <scope>NUCLEOTIDE SEQUENCE [LARGE SCALE GENOMIC DNA]</scope>
    <source>
        <strain evidence="2 3">DSM 103725</strain>
    </source>
</reference>
<evidence type="ECO:0000259" key="1">
    <source>
        <dbReference type="Pfam" id="PF08241"/>
    </source>
</evidence>
<dbReference type="Gene3D" id="3.40.50.150">
    <property type="entry name" value="Vaccinia Virus protein VP39"/>
    <property type="match status" value="1"/>
</dbReference>
<accession>A0A7X0H9D4</accession>
<dbReference type="EMBL" id="JACHGY010000001">
    <property type="protein sequence ID" value="MBB6431678.1"/>
    <property type="molecule type" value="Genomic_DNA"/>
</dbReference>
<proteinExistence type="predicted"/>
<feature type="domain" description="Methyltransferase type 11" evidence="1">
    <location>
        <begin position="68"/>
        <end position="161"/>
    </location>
</feature>
<dbReference type="GO" id="GO:0008757">
    <property type="term" value="F:S-adenosylmethionine-dependent methyltransferase activity"/>
    <property type="evidence" value="ECO:0007669"/>
    <property type="project" value="InterPro"/>
</dbReference>
<keyword evidence="2" id="KW-0808">Transferase</keyword>
<keyword evidence="2" id="KW-0489">Methyltransferase</keyword>
<dbReference type="CDD" id="cd02440">
    <property type="entry name" value="AdoMet_MTases"/>
    <property type="match status" value="1"/>
</dbReference>
<dbReference type="InterPro" id="IPR029063">
    <property type="entry name" value="SAM-dependent_MTases_sf"/>
</dbReference>
<name>A0A7X0H9D4_9BACT</name>
<evidence type="ECO:0000313" key="2">
    <source>
        <dbReference type="EMBL" id="MBB6431678.1"/>
    </source>
</evidence>
<evidence type="ECO:0000313" key="3">
    <source>
        <dbReference type="Proteomes" id="UP000541810"/>
    </source>
</evidence>
<gene>
    <name evidence="2" type="ORF">HNQ40_003484</name>
</gene>
<keyword evidence="3" id="KW-1185">Reference proteome</keyword>
<dbReference type="Pfam" id="PF08241">
    <property type="entry name" value="Methyltransf_11"/>
    <property type="match status" value="1"/>
</dbReference>